<evidence type="ECO:0000313" key="1">
    <source>
        <dbReference type="EMBL" id="KAH7953304.1"/>
    </source>
</evidence>
<keyword evidence="2" id="KW-1185">Reference proteome</keyword>
<reference evidence="1" key="1">
    <citation type="submission" date="2020-05" db="EMBL/GenBank/DDBJ databases">
        <title>Large-scale comparative analyses of tick genomes elucidate their genetic diversity and vector capacities.</title>
        <authorList>
            <person name="Jia N."/>
            <person name="Wang J."/>
            <person name="Shi W."/>
            <person name="Du L."/>
            <person name="Sun Y."/>
            <person name="Zhan W."/>
            <person name="Jiang J."/>
            <person name="Wang Q."/>
            <person name="Zhang B."/>
            <person name="Ji P."/>
            <person name="Sakyi L.B."/>
            <person name="Cui X."/>
            <person name="Yuan T."/>
            <person name="Jiang B."/>
            <person name="Yang W."/>
            <person name="Lam T.T.-Y."/>
            <person name="Chang Q."/>
            <person name="Ding S."/>
            <person name="Wang X."/>
            <person name="Zhu J."/>
            <person name="Ruan X."/>
            <person name="Zhao L."/>
            <person name="Wei J."/>
            <person name="Que T."/>
            <person name="Du C."/>
            <person name="Cheng J."/>
            <person name="Dai P."/>
            <person name="Han X."/>
            <person name="Huang E."/>
            <person name="Gao Y."/>
            <person name="Liu J."/>
            <person name="Shao H."/>
            <person name="Ye R."/>
            <person name="Li L."/>
            <person name="Wei W."/>
            <person name="Wang X."/>
            <person name="Wang C."/>
            <person name="Yang T."/>
            <person name="Huo Q."/>
            <person name="Li W."/>
            <person name="Guo W."/>
            <person name="Chen H."/>
            <person name="Zhou L."/>
            <person name="Ni X."/>
            <person name="Tian J."/>
            <person name="Zhou Y."/>
            <person name="Sheng Y."/>
            <person name="Liu T."/>
            <person name="Pan Y."/>
            <person name="Xia L."/>
            <person name="Li J."/>
            <person name="Zhao F."/>
            <person name="Cao W."/>
        </authorList>
    </citation>
    <scope>NUCLEOTIDE SEQUENCE</scope>
    <source>
        <strain evidence="1">Dsil-2018</strain>
    </source>
</reference>
<organism evidence="1 2">
    <name type="scientific">Dermacentor silvarum</name>
    <name type="common">Tick</name>
    <dbReference type="NCBI Taxonomy" id="543639"/>
    <lineage>
        <taxon>Eukaryota</taxon>
        <taxon>Metazoa</taxon>
        <taxon>Ecdysozoa</taxon>
        <taxon>Arthropoda</taxon>
        <taxon>Chelicerata</taxon>
        <taxon>Arachnida</taxon>
        <taxon>Acari</taxon>
        <taxon>Parasitiformes</taxon>
        <taxon>Ixodida</taxon>
        <taxon>Ixodoidea</taxon>
        <taxon>Ixodidae</taxon>
        <taxon>Rhipicephalinae</taxon>
        <taxon>Dermacentor</taxon>
    </lineage>
</organism>
<dbReference type="Proteomes" id="UP000821865">
    <property type="component" value="Chromosome 4"/>
</dbReference>
<protein>
    <submittedName>
        <fullName evidence="1">Uncharacterized protein</fullName>
    </submittedName>
</protein>
<proteinExistence type="predicted"/>
<evidence type="ECO:0000313" key="2">
    <source>
        <dbReference type="Proteomes" id="UP000821865"/>
    </source>
</evidence>
<sequence length="282" mass="31911">MSAAAAVDINNIHYCKLDIEALIYCVEARPALWHSRHKDHKNRFKKRLLWAEVAAAVLPDVCDAGGSRLQLESLIYAEAMVQKRWKSLRDKFRRLFIARMSAQKNGIKAEEAADATVDDVTWPYYEQLLFLKNSIEGIPLSNNANVSEEPSEKVLLGIAPYGDVDCVSLLSVESNHDALPAASPSTDSQAMVSDLSDQEIAIAEPADIEPAPQRRQRKRKKEDEDLQQQLDEVSNLLEKHKPPDEDEHFAMSLVSHMRAVKPQNKLEMRVKVLQIVQMFKEQ</sequence>
<name>A0ACB8CVZ9_DERSI</name>
<comment type="caution">
    <text evidence="1">The sequence shown here is derived from an EMBL/GenBank/DDBJ whole genome shotgun (WGS) entry which is preliminary data.</text>
</comment>
<accession>A0ACB8CVZ9</accession>
<gene>
    <name evidence="1" type="ORF">HPB49_007009</name>
</gene>
<dbReference type="EMBL" id="CM023473">
    <property type="protein sequence ID" value="KAH7953304.1"/>
    <property type="molecule type" value="Genomic_DNA"/>
</dbReference>